<reference evidence="1 2" key="2">
    <citation type="journal article" date="2022" name="Mol. Ecol. Resour.">
        <title>The genomes of chicory, endive, great burdock and yacon provide insights into Asteraceae paleo-polyploidization history and plant inulin production.</title>
        <authorList>
            <person name="Fan W."/>
            <person name="Wang S."/>
            <person name="Wang H."/>
            <person name="Wang A."/>
            <person name="Jiang F."/>
            <person name="Liu H."/>
            <person name="Zhao H."/>
            <person name="Xu D."/>
            <person name="Zhang Y."/>
        </authorList>
    </citation>
    <scope>NUCLEOTIDE SEQUENCE [LARGE SCALE GENOMIC DNA]</scope>
    <source>
        <strain evidence="2">cv. Yunnan</strain>
        <tissue evidence="1">Leaves</tissue>
    </source>
</reference>
<evidence type="ECO:0000313" key="1">
    <source>
        <dbReference type="EMBL" id="KAI3793499.1"/>
    </source>
</evidence>
<accession>A0ACB9HCJ6</accession>
<dbReference type="Proteomes" id="UP001056120">
    <property type="component" value="Linkage Group LG12"/>
</dbReference>
<name>A0ACB9HCJ6_9ASTR</name>
<comment type="caution">
    <text evidence="1">The sequence shown here is derived from an EMBL/GenBank/DDBJ whole genome shotgun (WGS) entry which is preliminary data.</text>
</comment>
<keyword evidence="2" id="KW-1185">Reference proteome</keyword>
<gene>
    <name evidence="1" type="ORF">L1987_36118</name>
</gene>
<proteinExistence type="predicted"/>
<reference evidence="2" key="1">
    <citation type="journal article" date="2022" name="Mol. Ecol. Resour.">
        <title>The genomes of chicory, endive, great burdock and yacon provide insights into Asteraceae palaeo-polyploidization history and plant inulin production.</title>
        <authorList>
            <person name="Fan W."/>
            <person name="Wang S."/>
            <person name="Wang H."/>
            <person name="Wang A."/>
            <person name="Jiang F."/>
            <person name="Liu H."/>
            <person name="Zhao H."/>
            <person name="Xu D."/>
            <person name="Zhang Y."/>
        </authorList>
    </citation>
    <scope>NUCLEOTIDE SEQUENCE [LARGE SCALE GENOMIC DNA]</scope>
    <source>
        <strain evidence="2">cv. Yunnan</strain>
    </source>
</reference>
<organism evidence="1 2">
    <name type="scientific">Smallanthus sonchifolius</name>
    <dbReference type="NCBI Taxonomy" id="185202"/>
    <lineage>
        <taxon>Eukaryota</taxon>
        <taxon>Viridiplantae</taxon>
        <taxon>Streptophyta</taxon>
        <taxon>Embryophyta</taxon>
        <taxon>Tracheophyta</taxon>
        <taxon>Spermatophyta</taxon>
        <taxon>Magnoliopsida</taxon>
        <taxon>eudicotyledons</taxon>
        <taxon>Gunneridae</taxon>
        <taxon>Pentapetalae</taxon>
        <taxon>asterids</taxon>
        <taxon>campanulids</taxon>
        <taxon>Asterales</taxon>
        <taxon>Asteraceae</taxon>
        <taxon>Asteroideae</taxon>
        <taxon>Heliantheae alliance</taxon>
        <taxon>Millerieae</taxon>
        <taxon>Smallanthus</taxon>
    </lineage>
</organism>
<evidence type="ECO:0000313" key="2">
    <source>
        <dbReference type="Proteomes" id="UP001056120"/>
    </source>
</evidence>
<protein>
    <submittedName>
        <fullName evidence="1">Uncharacterized protein</fullName>
    </submittedName>
</protein>
<sequence length="419" mass="46537">MKRPVNWKAALICLTRPPVAPVPGWTGPISKTLLRTLSFLPPHCIRIPSPHIQLSGDRMQVTKAGGVGKTCALTMLNDCSGGKKSRRRSKEERKGMVETFVKRHQASNNGNFPTLHLTHKEVGGSYYVVREIFQELIQENRVLASPKLPPGEQDMENLDSFLENNLLGSVSFDPNVHGLPPKDNQTLVNEFESRRGKVFNSKGISDMHEGNLDNDDLVNGSSHATMENEEFVKLNHMESLKKLVLEDDIKEVEPCEGQIRHLSEDMVVETFPLRPVFSTVHNVEEKTIEKEVLNVDLELESGDNSNAVMDTKLEEELSNPLHLISTDKIASSSQHLDSNSSSSSLQHLTFEETTANKNKSEIQPSGTVQKQAADATLNKINFDSCKEAAASKNPVVQETNPISSFMKTVAAAFVKFWSK</sequence>
<dbReference type="EMBL" id="CM042029">
    <property type="protein sequence ID" value="KAI3793499.1"/>
    <property type="molecule type" value="Genomic_DNA"/>
</dbReference>